<name>A0ABN3QJR8_9ACTN</name>
<feature type="compositionally biased region" description="Low complexity" evidence="1">
    <location>
        <begin position="1"/>
        <end position="10"/>
    </location>
</feature>
<protein>
    <recommendedName>
        <fullName evidence="5">Integral membrane protein</fullName>
    </recommendedName>
</protein>
<keyword evidence="2" id="KW-1133">Transmembrane helix</keyword>
<dbReference type="EMBL" id="BAAARJ010000017">
    <property type="protein sequence ID" value="GAA2628139.1"/>
    <property type="molecule type" value="Genomic_DNA"/>
</dbReference>
<evidence type="ECO:0008006" key="5">
    <source>
        <dbReference type="Google" id="ProtNLM"/>
    </source>
</evidence>
<accession>A0ABN3QJR8</accession>
<keyword evidence="2" id="KW-0812">Transmembrane</keyword>
<gene>
    <name evidence="3" type="ORF">GCM10009863_48970</name>
</gene>
<sequence length="209" mass="21731">MSAVTETEPGPGEDGPRGEDGGGESADRHSERPRSGAPARLRAWRTAPASASVRAWTVGWAAGTAQALGAALLLITEFVRRDVGGLGEPVRPGTGLPHYAAGFPHLAATLGDQWWFRLLGEARDAMSFGEPRAALWAAVCAALVVRLNKDGPPRTQCFLSLAGALYCAVAALSAIPYLALPGFALPFVLVLGAVAVVGATPGWRRRLVG</sequence>
<evidence type="ECO:0000313" key="4">
    <source>
        <dbReference type="Proteomes" id="UP001501447"/>
    </source>
</evidence>
<keyword evidence="4" id="KW-1185">Reference proteome</keyword>
<dbReference type="RefSeq" id="WP_344568549.1">
    <property type="nucleotide sequence ID" value="NZ_BAAARJ010000017.1"/>
</dbReference>
<evidence type="ECO:0000256" key="2">
    <source>
        <dbReference type="SAM" id="Phobius"/>
    </source>
</evidence>
<comment type="caution">
    <text evidence="3">The sequence shown here is derived from an EMBL/GenBank/DDBJ whole genome shotgun (WGS) entry which is preliminary data.</text>
</comment>
<evidence type="ECO:0000313" key="3">
    <source>
        <dbReference type="EMBL" id="GAA2628139.1"/>
    </source>
</evidence>
<evidence type="ECO:0000256" key="1">
    <source>
        <dbReference type="SAM" id="MobiDB-lite"/>
    </source>
</evidence>
<feature type="compositionally biased region" description="Basic and acidic residues" evidence="1">
    <location>
        <begin position="14"/>
        <end position="34"/>
    </location>
</feature>
<dbReference type="Proteomes" id="UP001501447">
    <property type="component" value="Unassembled WGS sequence"/>
</dbReference>
<organism evidence="3 4">
    <name type="scientific">Streptomyces axinellae</name>
    <dbReference type="NCBI Taxonomy" id="552788"/>
    <lineage>
        <taxon>Bacteria</taxon>
        <taxon>Bacillati</taxon>
        <taxon>Actinomycetota</taxon>
        <taxon>Actinomycetes</taxon>
        <taxon>Kitasatosporales</taxon>
        <taxon>Streptomycetaceae</taxon>
        <taxon>Streptomyces</taxon>
    </lineage>
</organism>
<feature type="transmembrane region" description="Helical" evidence="2">
    <location>
        <begin position="183"/>
        <end position="203"/>
    </location>
</feature>
<proteinExistence type="predicted"/>
<feature type="transmembrane region" description="Helical" evidence="2">
    <location>
        <begin position="157"/>
        <end position="177"/>
    </location>
</feature>
<feature type="region of interest" description="Disordered" evidence="1">
    <location>
        <begin position="1"/>
        <end position="42"/>
    </location>
</feature>
<keyword evidence="2" id="KW-0472">Membrane</keyword>
<reference evidence="3 4" key="1">
    <citation type="journal article" date="2019" name="Int. J. Syst. Evol. Microbiol.">
        <title>The Global Catalogue of Microorganisms (GCM) 10K type strain sequencing project: providing services to taxonomists for standard genome sequencing and annotation.</title>
        <authorList>
            <consortium name="The Broad Institute Genomics Platform"/>
            <consortium name="The Broad Institute Genome Sequencing Center for Infectious Disease"/>
            <person name="Wu L."/>
            <person name="Ma J."/>
        </authorList>
    </citation>
    <scope>NUCLEOTIDE SEQUENCE [LARGE SCALE GENOMIC DNA]</scope>
    <source>
        <strain evidence="3 4">JCM 16373</strain>
    </source>
</reference>